<dbReference type="AlphaFoldDB" id="A0AA35XHW1"/>
<dbReference type="Proteomes" id="UP001174909">
    <property type="component" value="Unassembled WGS sequence"/>
</dbReference>
<proteinExistence type="predicted"/>
<reference evidence="2" key="1">
    <citation type="submission" date="2023-03" db="EMBL/GenBank/DDBJ databases">
        <authorList>
            <person name="Steffen K."/>
            <person name="Cardenas P."/>
        </authorList>
    </citation>
    <scope>NUCLEOTIDE SEQUENCE</scope>
</reference>
<name>A0AA35XHW1_GEOBA</name>
<comment type="caution">
    <text evidence="2">The sequence shown here is derived from an EMBL/GenBank/DDBJ whole genome shotgun (WGS) entry which is preliminary data.</text>
</comment>
<protein>
    <submittedName>
        <fullName evidence="2">Uncharacterized protein</fullName>
    </submittedName>
</protein>
<evidence type="ECO:0000313" key="2">
    <source>
        <dbReference type="EMBL" id="CAI8052075.1"/>
    </source>
</evidence>
<evidence type="ECO:0000256" key="1">
    <source>
        <dbReference type="SAM" id="MobiDB-lite"/>
    </source>
</evidence>
<dbReference type="PANTHER" id="PTHR10773:SF19">
    <property type="match status" value="1"/>
</dbReference>
<feature type="compositionally biased region" description="Low complexity" evidence="1">
    <location>
        <begin position="59"/>
        <end position="70"/>
    </location>
</feature>
<evidence type="ECO:0000313" key="3">
    <source>
        <dbReference type="Proteomes" id="UP001174909"/>
    </source>
</evidence>
<gene>
    <name evidence="2" type="ORF">GBAR_LOCUS28509</name>
</gene>
<feature type="non-terminal residue" evidence="2">
    <location>
        <position position="658"/>
    </location>
</feature>
<accession>A0AA35XHW1</accession>
<dbReference type="PANTHER" id="PTHR10773">
    <property type="entry name" value="DNA-DIRECTED RNA POLYMERASES I, II, AND III SUBUNIT RPABC2"/>
    <property type="match status" value="1"/>
</dbReference>
<organism evidence="2 3">
    <name type="scientific">Geodia barretti</name>
    <name type="common">Barrett's horny sponge</name>
    <dbReference type="NCBI Taxonomy" id="519541"/>
    <lineage>
        <taxon>Eukaryota</taxon>
        <taxon>Metazoa</taxon>
        <taxon>Porifera</taxon>
        <taxon>Demospongiae</taxon>
        <taxon>Heteroscleromorpha</taxon>
        <taxon>Tetractinellida</taxon>
        <taxon>Astrophorina</taxon>
        <taxon>Geodiidae</taxon>
        <taxon>Geodia</taxon>
    </lineage>
</organism>
<dbReference type="EMBL" id="CASHTH010003985">
    <property type="protein sequence ID" value="CAI8052075.1"/>
    <property type="molecule type" value="Genomic_DNA"/>
</dbReference>
<sequence>KKWRTILTRVLQPVVAPSTSVSSFSVTDTRLSDISAADGSAATSSSATVAAAVSIAPTSSTSQSFDSSTPSRKRKRSVDSWETSKRKLLRNSGKEYVTASKKNVQARKCDHQPCGCPLKCYDKVSHSQREALFTGFWSSGDFNTQNAYLCGCIKVIAIKRRYTTAAAASRRTQSRVYYVQCGSGMSVRVCRKAFLHIHAVSGGRIDRALKSFVEAGGSPQMDKRGRHEPGNKTPEETISYVKQHIASFPQYESHYSRTDNPNRKYLSPDLTVSKMHSMYKEECSNDGKEPVSDWLYRKVFNENFNLGFGRPRTDTCKVCDEMKVKVDAETNTVTKQQLNGEWELHKRKAERAYQQLKEDTALSKSTSDVDAITFDLQQSLPTPVLTTNVVFYKRQLWTYNLGIHDCKTSKAYMHMWHEGTASRGSQEVASCVRRHLKSNESTAKHLIAFSDACGGQNRNINMVCMWLHIVASDDFPYTVIDHKFMVSGHSYLPNDRDFGGVESARRRQSQIFIPEHWYRLVEKARRTNPFTVVRMSASDFVSVNRLTENITNRKTDADGNKAEWLKMRWVRVEKDKPYKFSYRYTHNTLENWKVVDIKKRKAGRPLDLGTLTLEDLYSGPRAINKKKAEDLKQLLCFIPPIHHSFYSSLLTTEAEQDD</sequence>
<feature type="region of interest" description="Disordered" evidence="1">
    <location>
        <begin position="59"/>
        <end position="84"/>
    </location>
</feature>
<keyword evidence="3" id="KW-1185">Reference proteome</keyword>